<feature type="chain" id="PRO_5044285242" evidence="1">
    <location>
        <begin position="22"/>
        <end position="278"/>
    </location>
</feature>
<dbReference type="AlphaFoldDB" id="A0AB39KNP2"/>
<dbReference type="EMBL" id="CP158375">
    <property type="protein sequence ID" value="XDO95446.1"/>
    <property type="molecule type" value="Genomic_DNA"/>
</dbReference>
<protein>
    <submittedName>
        <fullName evidence="2">Uncharacterized protein</fullName>
    </submittedName>
</protein>
<organism evidence="2">
    <name type="scientific">Caulobacter sp. 73W</name>
    <dbReference type="NCBI Taxonomy" id="3161137"/>
    <lineage>
        <taxon>Bacteria</taxon>
        <taxon>Pseudomonadati</taxon>
        <taxon>Pseudomonadota</taxon>
        <taxon>Alphaproteobacteria</taxon>
        <taxon>Caulobacterales</taxon>
        <taxon>Caulobacteraceae</taxon>
        <taxon>Caulobacter</taxon>
    </lineage>
</organism>
<proteinExistence type="predicted"/>
<sequence>MLLAAFLLTGLAQGAAAPAPAQITPACASAFRSQLPAVSQAIGRQAFDAARTQLDAIAQGPCKDDPAAAQVLPAYAADLSLRQMKFVQAVKEATSAQMSPQHPLWPFKQLTLIAAHNGLGDKDAANRQLVTLLTAHNRTLAARMKPVERFETDTALVQSFEGELDQGIFKRRLVFVAAPKAGGMPQTLMLTINTEADKLRPQDPDRPWFIDHYACHGRTTVEIIMAPRSAPGPDYETVKAKVIAALRRPPGGDGKAGPGLPACTLSQYVLPGFFNDGL</sequence>
<gene>
    <name evidence="2" type="ORF">ABOZ73_11535</name>
</gene>
<name>A0AB39KNP2_9CAUL</name>
<accession>A0AB39KNP2</accession>
<reference evidence="2" key="1">
    <citation type="submission" date="2024-06" db="EMBL/GenBank/DDBJ databases">
        <title>Caulobacter inopinatus, sp. nov.</title>
        <authorList>
            <person name="Donachie S.P."/>
        </authorList>
    </citation>
    <scope>NUCLEOTIDE SEQUENCE</scope>
    <source>
        <strain evidence="2">73W</strain>
    </source>
</reference>
<feature type="signal peptide" evidence="1">
    <location>
        <begin position="1"/>
        <end position="21"/>
    </location>
</feature>
<evidence type="ECO:0000256" key="1">
    <source>
        <dbReference type="SAM" id="SignalP"/>
    </source>
</evidence>
<keyword evidence="1" id="KW-0732">Signal</keyword>
<evidence type="ECO:0000313" key="2">
    <source>
        <dbReference type="EMBL" id="XDO95446.1"/>
    </source>
</evidence>
<dbReference type="RefSeq" id="WP_369058295.1">
    <property type="nucleotide sequence ID" value="NZ_CP158375.1"/>
</dbReference>